<sequence length="1108" mass="114555">MRDEHSGEHERITTGDVMRGMHAEHLMGRDRELEELNRALDDALAGRGGAVFLLGEEGVGKTRLTREVADRGAARGARVLRGGAGTVGPAVPFRPLTEALLRLFREPALLPGPCAVPAPYGAALRGLVPDCSRAGASSGPGAGAAPGAELSYEVEAETAAETVPGREFGRGPGLGHSPGPGDAGNTWNTGDAGDAEGSGAAGSLVVLAEAVLRLTAVAGGEEGCLLVLEDLHAADPATLAVVEYLADNLDAQRTMLLATVRSEPCAALDLAYAARAHGRGRLLTLGRLGKEASGALLASCLRTDPARLPHAAVETLWEGSAGNPLLLQELLGELVRRSTLVPEADGWRLTGDPAVPVPRALVRRVARGADRTGPRGRALFTAAALFGQRFPLPVVQRATGLDDHEMLEYLKEGVARGYLEAGEPAPDWYVFRHPVLPAALLAGLTPAERAVLVRQLTDAIEELHPGMPGAWCRTAAGLALDAGDPLGAARLLARVGGRALAEGRVDAAAGTLGRAHALLAGLDGEAAAESRSAVLGRLLDARTGAGDTEGALALADEVDALCGVHPDPAYAAALRAGLARAATAAGRPEEARHWLDAARSGLGHGAAPVRAGLDAADAHLTLRSPAANGTDAAEVTRGTDRTGGAVGAAGKAERLARGALSHAGDDAAVACEAWQALGALSLRSAPGAANSCFEQARWLAERARLPLARLDAHLGRATAYWLTRGDTRHLERVQNEAAQLGAAPPGLTAASVLALDAVLGGRYEEAAPLVSRCRRRADGLGLADARALAPLTAAVLAGHQGRRAVLERAWGEFAEHGGARTGWAAVGRGLALAFCALLEEDRERAREELAHAASLERHHPAPLPLSGRHGLSLLLDALTGEGPHAARPPGTASGPTAGTVGDGPPGVGRPPGVGGPPDLRVHAVRWNRHFALLARAVALGRAGHPTEAAHAVAEAARAGAPFPMARHLGLRLVAEAAYAERWGAPEEWLRGAEEHFHTAHVPAVAAACRALLRRTGAALPQRRRGTSHVPHALRLLGVTGREFEVFRLMGRHPGNLAIAGELFISPRTVEKHVASLLAKTGQPDRASLSAFARRQESDASGGVLGPHD</sequence>
<dbReference type="PANTHER" id="PTHR16305:SF28">
    <property type="entry name" value="GUANYLATE CYCLASE DOMAIN-CONTAINING PROTEIN"/>
    <property type="match status" value="1"/>
</dbReference>
<keyword evidence="6" id="KW-1185">Reference proteome</keyword>
<dbReference type="Gene3D" id="1.10.10.10">
    <property type="entry name" value="Winged helix-like DNA-binding domain superfamily/Winged helix DNA-binding domain"/>
    <property type="match status" value="1"/>
</dbReference>
<feature type="compositionally biased region" description="Gly residues" evidence="3">
    <location>
        <begin position="900"/>
        <end position="912"/>
    </location>
</feature>
<gene>
    <name evidence="5" type="ORF">GCM10009801_59160</name>
</gene>
<dbReference type="Pfam" id="PF00196">
    <property type="entry name" value="GerE"/>
    <property type="match status" value="1"/>
</dbReference>
<evidence type="ECO:0000256" key="2">
    <source>
        <dbReference type="ARBA" id="ARBA00022840"/>
    </source>
</evidence>
<dbReference type="InterPro" id="IPR027417">
    <property type="entry name" value="P-loop_NTPase"/>
</dbReference>
<feature type="compositionally biased region" description="Gly residues" evidence="3">
    <location>
        <begin position="170"/>
        <end position="182"/>
    </location>
</feature>
<dbReference type="EMBL" id="BAAAPE010000015">
    <property type="protein sequence ID" value="GAA2092573.1"/>
    <property type="molecule type" value="Genomic_DNA"/>
</dbReference>
<dbReference type="CDD" id="cd06170">
    <property type="entry name" value="LuxR_C_like"/>
    <property type="match status" value="1"/>
</dbReference>
<evidence type="ECO:0000259" key="4">
    <source>
        <dbReference type="PROSITE" id="PS50043"/>
    </source>
</evidence>
<dbReference type="SUPFAM" id="SSF46894">
    <property type="entry name" value="C-terminal effector domain of the bipartite response regulators"/>
    <property type="match status" value="1"/>
</dbReference>
<name>A0ABN2WHQ5_9ACTN</name>
<dbReference type="PANTHER" id="PTHR16305">
    <property type="entry name" value="TESTICULAR SOLUBLE ADENYLYL CYCLASE"/>
    <property type="match status" value="1"/>
</dbReference>
<dbReference type="SMART" id="SM00421">
    <property type="entry name" value="HTH_LUXR"/>
    <property type="match status" value="1"/>
</dbReference>
<keyword evidence="1" id="KW-0547">Nucleotide-binding</keyword>
<feature type="region of interest" description="Disordered" evidence="3">
    <location>
        <begin position="880"/>
        <end position="918"/>
    </location>
</feature>
<dbReference type="Proteomes" id="UP001500016">
    <property type="component" value="Unassembled WGS sequence"/>
</dbReference>
<comment type="caution">
    <text evidence="5">The sequence shown here is derived from an EMBL/GenBank/DDBJ whole genome shotgun (WGS) entry which is preliminary data.</text>
</comment>
<accession>A0ABN2WHQ5</accession>
<evidence type="ECO:0000313" key="6">
    <source>
        <dbReference type="Proteomes" id="UP001500016"/>
    </source>
</evidence>
<dbReference type="PROSITE" id="PS50043">
    <property type="entry name" value="HTH_LUXR_2"/>
    <property type="match status" value="1"/>
</dbReference>
<protein>
    <recommendedName>
        <fullName evidence="4">HTH luxR-type domain-containing protein</fullName>
    </recommendedName>
</protein>
<dbReference type="InterPro" id="IPR016032">
    <property type="entry name" value="Sig_transdc_resp-reg_C-effctor"/>
</dbReference>
<feature type="region of interest" description="Disordered" evidence="3">
    <location>
        <begin position="135"/>
        <end position="194"/>
    </location>
</feature>
<evidence type="ECO:0000313" key="5">
    <source>
        <dbReference type="EMBL" id="GAA2092573.1"/>
    </source>
</evidence>
<dbReference type="Pfam" id="PF13191">
    <property type="entry name" value="AAA_16"/>
    <property type="match status" value="1"/>
</dbReference>
<reference evidence="5 6" key="1">
    <citation type="journal article" date="2019" name="Int. J. Syst. Evol. Microbiol.">
        <title>The Global Catalogue of Microorganisms (GCM) 10K type strain sequencing project: providing services to taxonomists for standard genome sequencing and annotation.</title>
        <authorList>
            <consortium name="The Broad Institute Genomics Platform"/>
            <consortium name="The Broad Institute Genome Sequencing Center for Infectious Disease"/>
            <person name="Wu L."/>
            <person name="Ma J."/>
        </authorList>
    </citation>
    <scope>NUCLEOTIDE SEQUENCE [LARGE SCALE GENOMIC DNA]</scope>
    <source>
        <strain evidence="5 6">JCM 15478</strain>
    </source>
</reference>
<evidence type="ECO:0000256" key="3">
    <source>
        <dbReference type="SAM" id="MobiDB-lite"/>
    </source>
</evidence>
<dbReference type="InterPro" id="IPR041664">
    <property type="entry name" value="AAA_16"/>
</dbReference>
<keyword evidence="2" id="KW-0067">ATP-binding</keyword>
<feature type="region of interest" description="Disordered" evidence="3">
    <location>
        <begin position="1087"/>
        <end position="1108"/>
    </location>
</feature>
<dbReference type="SUPFAM" id="SSF52540">
    <property type="entry name" value="P-loop containing nucleoside triphosphate hydrolases"/>
    <property type="match status" value="1"/>
</dbReference>
<dbReference type="InterPro" id="IPR036388">
    <property type="entry name" value="WH-like_DNA-bd_sf"/>
</dbReference>
<dbReference type="Gene3D" id="3.40.50.300">
    <property type="entry name" value="P-loop containing nucleotide triphosphate hydrolases"/>
    <property type="match status" value="1"/>
</dbReference>
<proteinExistence type="predicted"/>
<feature type="domain" description="HTH luxR-type" evidence="4">
    <location>
        <begin position="1031"/>
        <end position="1096"/>
    </location>
</feature>
<evidence type="ECO:0000256" key="1">
    <source>
        <dbReference type="ARBA" id="ARBA00022741"/>
    </source>
</evidence>
<dbReference type="InterPro" id="IPR000792">
    <property type="entry name" value="Tscrpt_reg_LuxR_C"/>
</dbReference>
<organism evidence="5 6">
    <name type="scientific">Streptomyces albiaxialis</name>
    <dbReference type="NCBI Taxonomy" id="329523"/>
    <lineage>
        <taxon>Bacteria</taxon>
        <taxon>Bacillati</taxon>
        <taxon>Actinomycetota</taxon>
        <taxon>Actinomycetes</taxon>
        <taxon>Kitasatosporales</taxon>
        <taxon>Streptomycetaceae</taxon>
        <taxon>Streptomyces</taxon>
    </lineage>
</organism>